<dbReference type="STRING" id="1330021.A0A367LA39"/>
<keyword evidence="4" id="KW-0349">Heme</keyword>
<dbReference type="Proteomes" id="UP000253664">
    <property type="component" value="Unassembled WGS sequence"/>
</dbReference>
<keyword evidence="6" id="KW-0408">Iron</keyword>
<keyword evidence="7" id="KW-0520">NAD</keyword>
<dbReference type="GO" id="GO:0019825">
    <property type="term" value="F:oxygen binding"/>
    <property type="evidence" value="ECO:0007669"/>
    <property type="project" value="InterPro"/>
</dbReference>
<feature type="domain" description="Globin" evidence="10">
    <location>
        <begin position="2"/>
        <end position="139"/>
    </location>
</feature>
<dbReference type="CDD" id="cd08922">
    <property type="entry name" value="FHb-globin"/>
    <property type="match status" value="1"/>
</dbReference>
<dbReference type="OrthoDB" id="436496at2759"/>
<keyword evidence="13" id="KW-1185">Reference proteome</keyword>
<evidence type="ECO:0000256" key="9">
    <source>
        <dbReference type="ARBA" id="ARBA00049433"/>
    </source>
</evidence>
<dbReference type="InterPro" id="IPR039261">
    <property type="entry name" value="FNR_nucleotide-bd"/>
</dbReference>
<keyword evidence="3" id="KW-0216">Detoxification</keyword>
<dbReference type="GO" id="GO:0009636">
    <property type="term" value="P:response to toxic substance"/>
    <property type="evidence" value="ECO:0007669"/>
    <property type="project" value="UniProtKB-KW"/>
</dbReference>
<dbReference type="GO" id="GO:0020037">
    <property type="term" value="F:heme binding"/>
    <property type="evidence" value="ECO:0007669"/>
    <property type="project" value="InterPro"/>
</dbReference>
<dbReference type="GO" id="GO:0071949">
    <property type="term" value="F:FAD binding"/>
    <property type="evidence" value="ECO:0007669"/>
    <property type="project" value="TreeGrafter"/>
</dbReference>
<dbReference type="GO" id="GO:0046210">
    <property type="term" value="P:nitric oxide catabolic process"/>
    <property type="evidence" value="ECO:0007669"/>
    <property type="project" value="TreeGrafter"/>
</dbReference>
<comment type="catalytic activity">
    <reaction evidence="9">
        <text>2 nitric oxide + NADPH + 2 O2 = 2 nitrate + NADP(+) + H(+)</text>
        <dbReference type="Rhea" id="RHEA:19465"/>
        <dbReference type="ChEBI" id="CHEBI:15378"/>
        <dbReference type="ChEBI" id="CHEBI:15379"/>
        <dbReference type="ChEBI" id="CHEBI:16480"/>
        <dbReference type="ChEBI" id="CHEBI:17632"/>
        <dbReference type="ChEBI" id="CHEBI:57783"/>
        <dbReference type="ChEBI" id="CHEBI:58349"/>
        <dbReference type="EC" id="1.14.12.17"/>
    </reaction>
</comment>
<dbReference type="GO" id="GO:0046872">
    <property type="term" value="F:metal ion binding"/>
    <property type="evidence" value="ECO:0007669"/>
    <property type="project" value="UniProtKB-KW"/>
</dbReference>
<dbReference type="Pfam" id="PF00042">
    <property type="entry name" value="Globin"/>
    <property type="match status" value="1"/>
</dbReference>
<dbReference type="PANTHER" id="PTHR43396">
    <property type="entry name" value="FLAVOHEMOPROTEIN"/>
    <property type="match status" value="1"/>
</dbReference>
<comment type="caution">
    <text evidence="12">The sequence shown here is derived from an EMBL/GenBank/DDBJ whole genome shotgun (WGS) entry which is preliminary data.</text>
</comment>
<dbReference type="EMBL" id="LKCN02000010">
    <property type="protein sequence ID" value="RCI11289.1"/>
    <property type="molecule type" value="Genomic_DNA"/>
</dbReference>
<dbReference type="PANTHER" id="PTHR43396:SF3">
    <property type="entry name" value="FLAVOHEMOPROTEIN"/>
    <property type="match status" value="1"/>
</dbReference>
<comment type="catalytic activity">
    <reaction evidence="8">
        <text>2 nitric oxide + NADH + 2 O2 = 2 nitrate + NAD(+) + H(+)</text>
        <dbReference type="Rhea" id="RHEA:19469"/>
        <dbReference type="ChEBI" id="CHEBI:15378"/>
        <dbReference type="ChEBI" id="CHEBI:15379"/>
        <dbReference type="ChEBI" id="CHEBI:16480"/>
        <dbReference type="ChEBI" id="CHEBI:17632"/>
        <dbReference type="ChEBI" id="CHEBI:57540"/>
        <dbReference type="ChEBI" id="CHEBI:57945"/>
        <dbReference type="EC" id="1.14.12.17"/>
    </reaction>
</comment>
<dbReference type="Pfam" id="PF00175">
    <property type="entry name" value="NAD_binding_1"/>
    <property type="match status" value="1"/>
</dbReference>
<dbReference type="EC" id="1.14.12.17" evidence="2"/>
<dbReference type="InterPro" id="IPR012292">
    <property type="entry name" value="Globin/Proto"/>
</dbReference>
<evidence type="ECO:0000256" key="8">
    <source>
        <dbReference type="ARBA" id="ARBA00048649"/>
    </source>
</evidence>
<dbReference type="InterPro" id="IPR017938">
    <property type="entry name" value="Riboflavin_synthase-like_b-brl"/>
</dbReference>
<evidence type="ECO:0000256" key="5">
    <source>
        <dbReference type="ARBA" id="ARBA00022723"/>
    </source>
</evidence>
<dbReference type="PROSITE" id="PS51384">
    <property type="entry name" value="FAD_FR"/>
    <property type="match status" value="1"/>
</dbReference>
<dbReference type="Gene3D" id="3.40.50.80">
    <property type="entry name" value="Nucleotide-binding domain of ferredoxin-NADP reductase (FNR) module"/>
    <property type="match status" value="1"/>
</dbReference>
<dbReference type="Gene3D" id="1.10.490.10">
    <property type="entry name" value="Globins"/>
    <property type="match status" value="1"/>
</dbReference>
<evidence type="ECO:0000256" key="1">
    <source>
        <dbReference type="ARBA" id="ARBA00006401"/>
    </source>
</evidence>
<keyword evidence="5" id="KW-0479">Metal-binding</keyword>
<dbReference type="InterPro" id="IPR009050">
    <property type="entry name" value="Globin-like_sf"/>
</dbReference>
<dbReference type="SUPFAM" id="SSF52343">
    <property type="entry name" value="Ferredoxin reductase-like, C-terminal NADP-linked domain"/>
    <property type="match status" value="1"/>
</dbReference>
<evidence type="ECO:0000259" key="10">
    <source>
        <dbReference type="PROSITE" id="PS01033"/>
    </source>
</evidence>
<dbReference type="SUPFAM" id="SSF63380">
    <property type="entry name" value="Riboflavin synthase domain-like"/>
    <property type="match status" value="1"/>
</dbReference>
<dbReference type="FunFam" id="1.10.490.10:FF:000003">
    <property type="entry name" value="Flavohemoprotein"/>
    <property type="match status" value="1"/>
</dbReference>
<proteinExistence type="inferred from homology"/>
<evidence type="ECO:0000259" key="11">
    <source>
        <dbReference type="PROSITE" id="PS51384"/>
    </source>
</evidence>
<dbReference type="Gene3D" id="2.40.30.10">
    <property type="entry name" value="Translation factors"/>
    <property type="match status" value="1"/>
</dbReference>
<gene>
    <name evidence="12" type="ORF">L249_7123</name>
</gene>
<dbReference type="PROSITE" id="PS01033">
    <property type="entry name" value="GLOBIN"/>
    <property type="match status" value="1"/>
</dbReference>
<dbReference type="GO" id="GO:0071500">
    <property type="term" value="P:cellular response to nitrosative stress"/>
    <property type="evidence" value="ECO:0007669"/>
    <property type="project" value="TreeGrafter"/>
</dbReference>
<evidence type="ECO:0000313" key="12">
    <source>
        <dbReference type="EMBL" id="RCI11289.1"/>
    </source>
</evidence>
<dbReference type="InterPro" id="IPR000971">
    <property type="entry name" value="Globin"/>
</dbReference>
<evidence type="ECO:0000313" key="13">
    <source>
        <dbReference type="Proteomes" id="UP000253664"/>
    </source>
</evidence>
<dbReference type="GO" id="GO:0008941">
    <property type="term" value="F:nitric oxide dioxygenase NAD(P)H activity"/>
    <property type="evidence" value="ECO:0007669"/>
    <property type="project" value="UniProtKB-EC"/>
</dbReference>
<evidence type="ECO:0000256" key="7">
    <source>
        <dbReference type="ARBA" id="ARBA00023027"/>
    </source>
</evidence>
<dbReference type="InterPro" id="IPR017927">
    <property type="entry name" value="FAD-bd_FR_type"/>
</dbReference>
<dbReference type="AlphaFoldDB" id="A0A367LA39"/>
<reference evidence="12 13" key="1">
    <citation type="journal article" date="2015" name="BMC Genomics">
        <title>Insights from the genome of Ophiocordyceps polyrhachis-furcata to pathogenicity and host specificity in insect fungi.</title>
        <authorList>
            <person name="Wichadakul D."/>
            <person name="Kobmoo N."/>
            <person name="Ingsriswang S."/>
            <person name="Tangphatsornruang S."/>
            <person name="Chantasingh D."/>
            <person name="Luangsa-ard J.J."/>
            <person name="Eurwilaichitr L."/>
        </authorList>
    </citation>
    <scope>NUCLEOTIDE SEQUENCE [LARGE SCALE GENOMIC DNA]</scope>
    <source>
        <strain evidence="12 13">BCC 54312</strain>
    </source>
</reference>
<accession>A0A367LA39</accession>
<evidence type="ECO:0000256" key="3">
    <source>
        <dbReference type="ARBA" id="ARBA00022575"/>
    </source>
</evidence>
<name>A0A367LA39_9HYPO</name>
<dbReference type="InterPro" id="IPR001433">
    <property type="entry name" value="OxRdtase_FAD/NAD-bd"/>
</dbReference>
<feature type="domain" description="FAD-binding FR-type" evidence="11">
    <location>
        <begin position="149"/>
        <end position="271"/>
    </location>
</feature>
<comment type="similarity">
    <text evidence="1">In the C-terminal section; belongs to the flavoprotein pyridine nucleotide cytochrome reductase family.</text>
</comment>
<sequence>MALTAEQISLVKSTAPVIKQHGQAITTVFYRRILAAHPELKSIFSLRNQHTGAQQAALAGAVFAYASYIDDLSALEEAIDRIAHKHASLFVRPDQYPVVGKFLVDAFADVLGAALTEDAAQAWIAAYHQLADVLIRREKKLYDEAGAWDDWRAFTLADKVPEADDIVSLYLKPTDGRPLPRFLPGQFVSVRIPMPELGGLFQSRQFSLSTKSGHRPELYRISVKREPVEAGTVEERAQGRVPGLVSNRLHDNLVKGDEVELSPPRGRFVLDGVGDAPVVFLSLGVGVTPLMSMLQSIVSDSSRPVVSWVQGARRASAVCFGKSIRAMAAGHGNVKALIFVKNVDEADVKGADYDVHGRLDMSVAQDRGLLHLSDSSAGYYICGPADWMLETKTWLSDRGVASERIHVELFGVA</sequence>
<evidence type="ECO:0000256" key="2">
    <source>
        <dbReference type="ARBA" id="ARBA00012229"/>
    </source>
</evidence>
<protein>
    <recommendedName>
        <fullName evidence="2">nitric oxide dioxygenase</fullName>
        <ecNumber evidence="2">1.14.12.17</ecNumber>
    </recommendedName>
</protein>
<dbReference type="CDD" id="cd06184">
    <property type="entry name" value="flavohem_like_fad_nad_binding"/>
    <property type="match status" value="1"/>
</dbReference>
<organism evidence="12 13">
    <name type="scientific">Ophiocordyceps polyrhachis-furcata BCC 54312</name>
    <dbReference type="NCBI Taxonomy" id="1330021"/>
    <lineage>
        <taxon>Eukaryota</taxon>
        <taxon>Fungi</taxon>
        <taxon>Dikarya</taxon>
        <taxon>Ascomycota</taxon>
        <taxon>Pezizomycotina</taxon>
        <taxon>Sordariomycetes</taxon>
        <taxon>Hypocreomycetidae</taxon>
        <taxon>Hypocreales</taxon>
        <taxon>Ophiocordycipitaceae</taxon>
        <taxon>Ophiocordyceps</taxon>
    </lineage>
</organism>
<dbReference type="SUPFAM" id="SSF46458">
    <property type="entry name" value="Globin-like"/>
    <property type="match status" value="1"/>
</dbReference>
<evidence type="ECO:0000256" key="6">
    <source>
        <dbReference type="ARBA" id="ARBA00023004"/>
    </source>
</evidence>
<evidence type="ECO:0000256" key="4">
    <source>
        <dbReference type="ARBA" id="ARBA00022617"/>
    </source>
</evidence>